<name>A0ABT1L526_9GAMM</name>
<reference evidence="1 2" key="1">
    <citation type="journal article" date="2022" name="Nat. Microbiol.">
        <title>The microbiome of a bacterivorous marine choanoflagellate contains a resource-demanding obligate bacterial associate.</title>
        <authorList>
            <person name="Needham D.M."/>
            <person name="Poirier C."/>
            <person name="Bachy C."/>
            <person name="George E.E."/>
            <person name="Wilken S."/>
            <person name="Yung C.C.M."/>
            <person name="Limardo A.J."/>
            <person name="Morando M."/>
            <person name="Sudek L."/>
            <person name="Malmstrom R.R."/>
            <person name="Keeling P.J."/>
            <person name="Santoro A.E."/>
            <person name="Worden A.Z."/>
        </authorList>
    </citation>
    <scope>NUCLEOTIDE SEQUENCE [LARGE SCALE GENOMIC DNA]</scope>
    <source>
        <strain evidence="1 2">Comchoano-2</strain>
    </source>
</reference>
<comment type="caution">
    <text evidence="1">The sequence shown here is derived from an EMBL/GenBank/DDBJ whole genome shotgun (WGS) entry which is preliminary data.</text>
</comment>
<evidence type="ECO:0000313" key="1">
    <source>
        <dbReference type="EMBL" id="MCP8352056.1"/>
    </source>
</evidence>
<keyword evidence="2" id="KW-1185">Reference proteome</keyword>
<protein>
    <submittedName>
        <fullName evidence="1">Uncharacterized protein</fullName>
    </submittedName>
</protein>
<dbReference type="RefSeq" id="WP_258569166.1">
    <property type="nucleotide sequence ID" value="NZ_JAKUDN010000002.1"/>
</dbReference>
<dbReference type="EMBL" id="JAKUDN010000002">
    <property type="protein sequence ID" value="MCP8352056.1"/>
    <property type="molecule type" value="Genomic_DNA"/>
</dbReference>
<accession>A0ABT1L526</accession>
<dbReference type="Proteomes" id="UP001320768">
    <property type="component" value="Unassembled WGS sequence"/>
</dbReference>
<evidence type="ECO:0000313" key="2">
    <source>
        <dbReference type="Proteomes" id="UP001320768"/>
    </source>
</evidence>
<gene>
    <name evidence="1" type="ORF">MKS91_01985</name>
</gene>
<organism evidence="1 2">
    <name type="scientific">Candidatus Synchoanobacter obligatus</name>
    <dbReference type="NCBI Taxonomy" id="2919597"/>
    <lineage>
        <taxon>Bacteria</taxon>
        <taxon>Pseudomonadati</taxon>
        <taxon>Pseudomonadota</taxon>
        <taxon>Gammaproteobacteria</taxon>
        <taxon>Candidatus Comchoanobacterales</taxon>
        <taxon>Candidatus Comchoanobacteraceae</taxon>
        <taxon>Candidatus Synchoanobacter</taxon>
    </lineage>
</organism>
<sequence>MYKKLYVTLIASLSFAHSNQTQIALRSGISLNEVQIKAADMGNSIATHYPYVQGMLILDISKELSSNFSILASTSYAASNVTKPVIDNSISGLYHVSENSAIGISTHITHNINELHQYGDTAGNYHYMSFGTLIQNNITENFSSHVEVTYDVTPESYRAFAPTNENNAILSGALKNIVENHLRLNISFGYNLSSLMD</sequence>
<proteinExistence type="predicted"/>